<accession>A0AA39PXS0</accession>
<feature type="region of interest" description="Disordered" evidence="1">
    <location>
        <begin position="214"/>
        <end position="292"/>
    </location>
</feature>
<dbReference type="Proteomes" id="UP001175227">
    <property type="component" value="Unassembled WGS sequence"/>
</dbReference>
<dbReference type="AlphaFoldDB" id="A0AA39PXS0"/>
<reference evidence="2" key="1">
    <citation type="submission" date="2023-06" db="EMBL/GenBank/DDBJ databases">
        <authorList>
            <consortium name="Lawrence Berkeley National Laboratory"/>
            <person name="Ahrendt S."/>
            <person name="Sahu N."/>
            <person name="Indic B."/>
            <person name="Wong-Bajracharya J."/>
            <person name="Merenyi Z."/>
            <person name="Ke H.-M."/>
            <person name="Monk M."/>
            <person name="Kocsube S."/>
            <person name="Drula E."/>
            <person name="Lipzen A."/>
            <person name="Balint B."/>
            <person name="Henrissat B."/>
            <person name="Andreopoulos B."/>
            <person name="Martin F.M."/>
            <person name="Harder C.B."/>
            <person name="Rigling D."/>
            <person name="Ford K.L."/>
            <person name="Foster G.D."/>
            <person name="Pangilinan J."/>
            <person name="Papanicolaou A."/>
            <person name="Barry K."/>
            <person name="LaButti K."/>
            <person name="Viragh M."/>
            <person name="Koriabine M."/>
            <person name="Yan M."/>
            <person name="Riley R."/>
            <person name="Champramary S."/>
            <person name="Plett K.L."/>
            <person name="Tsai I.J."/>
            <person name="Slot J."/>
            <person name="Sipos G."/>
            <person name="Plett J."/>
            <person name="Nagy L.G."/>
            <person name="Grigoriev I.V."/>
        </authorList>
    </citation>
    <scope>NUCLEOTIDE SEQUENCE</scope>
    <source>
        <strain evidence="2">ICMP 16352</strain>
    </source>
</reference>
<protein>
    <submittedName>
        <fullName evidence="2">Uncharacterized protein</fullName>
    </submittedName>
</protein>
<dbReference type="EMBL" id="JAUEPR010000001">
    <property type="protein sequence ID" value="KAK0491691.1"/>
    <property type="molecule type" value="Genomic_DNA"/>
</dbReference>
<sequence length="292" mass="32217">MSTEGLIYSHKIPLDEFCHNLIRAQAYAAWYFNSQVLFVSSASDLVHVVEDAHPYLAAHMDTLHDFRLSDSRYGLALCGHIACIINLIPTVSRQQEWTQWQLKTEEFNWDELNFNVSHCLPGEEEYTANASHCVVENDLHPFWMHSLLAPHHPQVAASSAKLSADVAHCSSFLEVYQALSNYDLTTRACYSTSVDPQSRGCWFYCAQAPVKRSMRSSKAIQPGPPAVDAKPTKPNCRTRASSRKTKAPPPAVSMTKPAKKSVFVGASDGEVESESSGESGAADATTPGIMRL</sequence>
<comment type="caution">
    <text evidence="2">The sequence shown here is derived from an EMBL/GenBank/DDBJ whole genome shotgun (WGS) entry which is preliminary data.</text>
</comment>
<organism evidence="2 3">
    <name type="scientific">Armillaria novae-zelandiae</name>
    <dbReference type="NCBI Taxonomy" id="153914"/>
    <lineage>
        <taxon>Eukaryota</taxon>
        <taxon>Fungi</taxon>
        <taxon>Dikarya</taxon>
        <taxon>Basidiomycota</taxon>
        <taxon>Agaricomycotina</taxon>
        <taxon>Agaricomycetes</taxon>
        <taxon>Agaricomycetidae</taxon>
        <taxon>Agaricales</taxon>
        <taxon>Marasmiineae</taxon>
        <taxon>Physalacriaceae</taxon>
        <taxon>Armillaria</taxon>
    </lineage>
</organism>
<gene>
    <name evidence="2" type="ORF">IW261DRAFT_1556849</name>
</gene>
<evidence type="ECO:0000313" key="3">
    <source>
        <dbReference type="Proteomes" id="UP001175227"/>
    </source>
</evidence>
<proteinExistence type="predicted"/>
<evidence type="ECO:0000256" key="1">
    <source>
        <dbReference type="SAM" id="MobiDB-lite"/>
    </source>
</evidence>
<keyword evidence="3" id="KW-1185">Reference proteome</keyword>
<name>A0AA39PXS0_9AGAR</name>
<evidence type="ECO:0000313" key="2">
    <source>
        <dbReference type="EMBL" id="KAK0491691.1"/>
    </source>
</evidence>